<accession>A0ABZ0MU23</accession>
<keyword evidence="1" id="KW-0328">Glycosyltransferase</keyword>
<evidence type="ECO:0000313" key="2">
    <source>
        <dbReference type="Proteomes" id="UP001302368"/>
    </source>
</evidence>
<dbReference type="GO" id="GO:0016757">
    <property type="term" value="F:glycosyltransferase activity"/>
    <property type="evidence" value="ECO:0007669"/>
    <property type="project" value="UniProtKB-KW"/>
</dbReference>
<proteinExistence type="predicted"/>
<reference evidence="1 2" key="1">
    <citation type="submission" date="2023-10" db="EMBL/GenBank/DDBJ databases">
        <title>Genome sequencing of the isolated polysaccharide-producing bacterium Kosakonia sacchari KS2022.</title>
        <authorList>
            <person name="Yi X."/>
        </authorList>
    </citation>
    <scope>NUCLEOTIDE SEQUENCE [LARGE SCALE GENOMIC DNA]</scope>
    <source>
        <strain evidence="1 2">KS2022</strain>
    </source>
</reference>
<dbReference type="Proteomes" id="UP001302368">
    <property type="component" value="Chromosome"/>
</dbReference>
<keyword evidence="2" id="KW-1185">Reference proteome</keyword>
<gene>
    <name evidence="1" type="ORF">Q8Y70_08110</name>
</gene>
<dbReference type="RefSeq" id="WP_305735589.1">
    <property type="nucleotide sequence ID" value="NZ_CP137744.1"/>
</dbReference>
<dbReference type="InterPro" id="IPR029044">
    <property type="entry name" value="Nucleotide-diphossugar_trans"/>
</dbReference>
<keyword evidence="1" id="KW-0808">Transferase</keyword>
<dbReference type="Gene3D" id="3.90.550.10">
    <property type="entry name" value="Spore Coat Polysaccharide Biosynthesis Protein SpsA, Chain A"/>
    <property type="match status" value="1"/>
</dbReference>
<sequence length="257" mass="29618">MRVFLSVVSHKHASMIQELQCLPDLAKKFIVVLKNNVAEESSLLSKYCNDNSIYLVDEQYGCGFGANNNFIFKYCVERFNIKAGDIFITLNPDVFITCDEISELANTMQSESIYFSAITLYKDSNHICRDYSIRKFPNLKTFVCSFLGLGNNTMIKQCESVSRVDWAAGSFLAFDASLYQKLQGFDERYFMYCEDIDICYRAKQLGHQLTYLPQYSALHLAKHANRKVFSKHFLWHIYSALIFLINSKLKLSPKSIL</sequence>
<name>A0ABZ0MU23_9ENTR</name>
<dbReference type="EC" id="2.4.-.-" evidence="1"/>
<organism evidence="1 2">
    <name type="scientific">Kosakonia sacchari</name>
    <dbReference type="NCBI Taxonomy" id="1158459"/>
    <lineage>
        <taxon>Bacteria</taxon>
        <taxon>Pseudomonadati</taxon>
        <taxon>Pseudomonadota</taxon>
        <taxon>Gammaproteobacteria</taxon>
        <taxon>Enterobacterales</taxon>
        <taxon>Enterobacteriaceae</taxon>
        <taxon>Kosakonia</taxon>
    </lineage>
</organism>
<dbReference type="SUPFAM" id="SSF53448">
    <property type="entry name" value="Nucleotide-diphospho-sugar transferases"/>
    <property type="match status" value="1"/>
</dbReference>
<dbReference type="EMBL" id="CP137744">
    <property type="protein sequence ID" value="WOZ79003.1"/>
    <property type="molecule type" value="Genomic_DNA"/>
</dbReference>
<protein>
    <submittedName>
        <fullName evidence="1">Glycosyltransferase</fullName>
        <ecNumber evidence="1">2.4.-.-</ecNumber>
    </submittedName>
</protein>
<evidence type="ECO:0000313" key="1">
    <source>
        <dbReference type="EMBL" id="WOZ79003.1"/>
    </source>
</evidence>
<dbReference type="PANTHER" id="PTHR43179">
    <property type="entry name" value="RHAMNOSYLTRANSFERASE WBBL"/>
    <property type="match status" value="1"/>
</dbReference>
<dbReference type="PANTHER" id="PTHR43179:SF7">
    <property type="entry name" value="RHAMNOSYLTRANSFERASE WBBL"/>
    <property type="match status" value="1"/>
</dbReference>